<organism evidence="1 2">
    <name type="scientific">Stephania yunnanensis</name>
    <dbReference type="NCBI Taxonomy" id="152371"/>
    <lineage>
        <taxon>Eukaryota</taxon>
        <taxon>Viridiplantae</taxon>
        <taxon>Streptophyta</taxon>
        <taxon>Embryophyta</taxon>
        <taxon>Tracheophyta</taxon>
        <taxon>Spermatophyta</taxon>
        <taxon>Magnoliopsida</taxon>
        <taxon>Ranunculales</taxon>
        <taxon>Menispermaceae</taxon>
        <taxon>Menispermoideae</taxon>
        <taxon>Cissampelideae</taxon>
        <taxon>Stephania</taxon>
    </lineage>
</organism>
<sequence>MTTFTANTAVTTGYRQRCHHHPLPPATILPFFPFLWHGGVGRLPATLFPTFSAILFPSGEKMVGSGRERVKGRQLRERPDQAYKTAAAVIDGYSSKMGGKSFHIMERNGRQRCVR</sequence>
<name>A0AAP0HR60_9MAGN</name>
<proteinExistence type="predicted"/>
<keyword evidence="2" id="KW-1185">Reference proteome</keyword>
<dbReference type="Proteomes" id="UP001420932">
    <property type="component" value="Unassembled WGS sequence"/>
</dbReference>
<accession>A0AAP0HR60</accession>
<dbReference type="AlphaFoldDB" id="A0AAP0HR60"/>
<evidence type="ECO:0000313" key="1">
    <source>
        <dbReference type="EMBL" id="KAK9093571.1"/>
    </source>
</evidence>
<gene>
    <name evidence="1" type="ORF">Syun_028482</name>
</gene>
<protein>
    <submittedName>
        <fullName evidence="1">Uncharacterized protein</fullName>
    </submittedName>
</protein>
<reference evidence="1 2" key="1">
    <citation type="submission" date="2024-01" db="EMBL/GenBank/DDBJ databases">
        <title>Genome assemblies of Stephania.</title>
        <authorList>
            <person name="Yang L."/>
        </authorList>
    </citation>
    <scope>NUCLEOTIDE SEQUENCE [LARGE SCALE GENOMIC DNA]</scope>
    <source>
        <strain evidence="1">YNDBR</strain>
        <tissue evidence="1">Leaf</tissue>
    </source>
</reference>
<dbReference type="EMBL" id="JBBNAF010000012">
    <property type="protein sequence ID" value="KAK9093571.1"/>
    <property type="molecule type" value="Genomic_DNA"/>
</dbReference>
<comment type="caution">
    <text evidence="1">The sequence shown here is derived from an EMBL/GenBank/DDBJ whole genome shotgun (WGS) entry which is preliminary data.</text>
</comment>
<evidence type="ECO:0000313" key="2">
    <source>
        <dbReference type="Proteomes" id="UP001420932"/>
    </source>
</evidence>